<reference evidence="1" key="1">
    <citation type="journal article" date="2015" name="Proc. Natl. Acad. Sci. U.S.A.">
        <title>Networks of energetic and metabolic interactions define dynamics in microbial communities.</title>
        <authorList>
            <person name="Embree M."/>
            <person name="Liu J.K."/>
            <person name="Al-Bassam M.M."/>
            <person name="Zengler K."/>
        </authorList>
    </citation>
    <scope>NUCLEOTIDE SEQUENCE</scope>
</reference>
<sequence>MPRRDRRVGCSWAMLSIPGPGSGRHPVPFAFFRKSIRTPAII</sequence>
<comment type="caution">
    <text evidence="1">The sequence shown here is derived from an EMBL/GenBank/DDBJ whole genome shotgun (WGS) entry which is preliminary data.</text>
</comment>
<name>A0A0W8GA51_9ZZZZ</name>
<accession>A0A0W8GA51</accession>
<evidence type="ECO:0000313" key="1">
    <source>
        <dbReference type="EMBL" id="KUG29379.1"/>
    </source>
</evidence>
<protein>
    <submittedName>
        <fullName evidence="1">Uncharacterized protein</fullName>
    </submittedName>
</protein>
<dbReference type="EMBL" id="LNQE01000092">
    <property type="protein sequence ID" value="KUG29379.1"/>
    <property type="molecule type" value="Genomic_DNA"/>
</dbReference>
<organism evidence="1">
    <name type="scientific">hydrocarbon metagenome</name>
    <dbReference type="NCBI Taxonomy" id="938273"/>
    <lineage>
        <taxon>unclassified sequences</taxon>
        <taxon>metagenomes</taxon>
        <taxon>ecological metagenomes</taxon>
    </lineage>
</organism>
<proteinExistence type="predicted"/>
<gene>
    <name evidence="1" type="ORF">ASZ90_000722</name>
</gene>
<dbReference type="AlphaFoldDB" id="A0A0W8GA51"/>